<dbReference type="PANTHER" id="PTHR13734:SF5">
    <property type="entry name" value="CCA TRNA NUCLEOTIDYLTRANSFERASE, MITOCHONDRIAL"/>
    <property type="match status" value="1"/>
</dbReference>
<sequence length="595" mass="66174">MIIRTTAFIIRGLNRTTLVSAGLRLAAGLHTDIQRTNKYPGALGSSNGYPGPPITDDYPNRMVSFSGEPPKIATSSITLTEDEERLRSLLVRTADYLTKRNPESEPVIIRFAGGWVRDKLLGHGSNDIDVAVNSLSGFDFASNVQRNLNSRPNSPNSRPPSPTGRPIKSIHKIKANPALSKHLETATTTIYGLELDFVNLRSEEYTNNSRIPTVKFGTPEEDALRRDCTINTLFYNLHTKQVEDYTHRGLDDLRSKVIRTPLAPFETFCDDPLRVLRCIRFASRLGFEIHMDAKQAMMEPLIKEALKVKISRERIGVEVDKMLKGPDPYGALELIHSVGLYDSVFSSPVVERHHPSETVLRAAQTLSVLTNHLPSVLVPSNTQEKRKAYLLCSLYPYESRFIAEKSKSKPVQAASIVIRDALKFPNSDADDVGHVFACLEKVGVEIEALENAGRDRVRTGLFVKELGPQWPTILRTWLIHQIISTTPVVSPSMHRLQSIITKTPALGEAVRALVSSTRSLVAAIEEDNLSSVHSLKPIVNGKEIANALGIKPGPGMRVLTDNVFKWQLANPEGKGEECLEWLKENQEEHSVPVRR</sequence>
<dbReference type="OMA" id="NIHRATE"/>
<reference evidence="9 10" key="2">
    <citation type="journal article" date="2014" name="J. Gen. Appl. Microbiol.">
        <title>The early diverging ascomycetous budding yeast Saitoella complicata has three histone deacetylases belonging to the Clr6, Hos2, and Rpd3 lineages.</title>
        <authorList>
            <person name="Nishida H."/>
            <person name="Matsumoto T."/>
            <person name="Kondo S."/>
            <person name="Hamamoto M."/>
            <person name="Yoshikawa H."/>
        </authorList>
    </citation>
    <scope>NUCLEOTIDE SEQUENCE [LARGE SCALE GENOMIC DNA]</scope>
    <source>
        <strain evidence="9 10">NRRL Y-17804</strain>
    </source>
</reference>
<reference evidence="9 10" key="1">
    <citation type="journal article" date="2011" name="J. Gen. Appl. Microbiol.">
        <title>Draft genome sequencing of the enigmatic yeast Saitoella complicata.</title>
        <authorList>
            <person name="Nishida H."/>
            <person name="Hamamoto M."/>
            <person name="Sugiyama J."/>
        </authorList>
    </citation>
    <scope>NUCLEOTIDE SEQUENCE [LARGE SCALE GENOMIC DNA]</scope>
    <source>
        <strain evidence="9 10">NRRL Y-17804</strain>
    </source>
</reference>
<feature type="domain" description="tRNA nucleotidyltransferase/poly(A) polymerase RNA and SrmB- binding" evidence="8">
    <location>
        <begin position="308"/>
        <end position="345"/>
    </location>
</feature>
<dbReference type="InterPro" id="IPR002646">
    <property type="entry name" value="PolA_pol_head_dom"/>
</dbReference>
<keyword evidence="3" id="KW-0547">Nucleotide-binding</keyword>
<dbReference type="Gene3D" id="1.10.3090.10">
    <property type="entry name" value="cca-adding enzyme, domain 2"/>
    <property type="match status" value="1"/>
</dbReference>
<keyword evidence="4 5" id="KW-0694">RNA-binding</keyword>
<dbReference type="STRING" id="698492.A0A0E9NNH0"/>
<dbReference type="AlphaFoldDB" id="A0A0E9NNH0"/>
<dbReference type="Gene3D" id="3.30.460.10">
    <property type="entry name" value="Beta Polymerase, domain 2"/>
    <property type="match status" value="1"/>
</dbReference>
<dbReference type="PANTHER" id="PTHR13734">
    <property type="entry name" value="TRNA-NUCLEOTIDYLTRANSFERASE"/>
    <property type="match status" value="1"/>
</dbReference>
<dbReference type="InterPro" id="IPR032828">
    <property type="entry name" value="PolyA_RNA-bd"/>
</dbReference>
<comment type="similarity">
    <text evidence="1 5">Belongs to the tRNA nucleotidyltransferase/poly(A) polymerase family.</text>
</comment>
<dbReference type="EMBL" id="BACD03000039">
    <property type="protein sequence ID" value="GAO50965.1"/>
    <property type="molecule type" value="Genomic_DNA"/>
</dbReference>
<dbReference type="SUPFAM" id="SSF81891">
    <property type="entry name" value="Poly A polymerase C-terminal region-like"/>
    <property type="match status" value="1"/>
</dbReference>
<reference evidence="9 10" key="3">
    <citation type="journal article" date="2015" name="Genome Announc.">
        <title>Draft Genome Sequence of the Archiascomycetous Yeast Saitoella complicata.</title>
        <authorList>
            <person name="Yamauchi K."/>
            <person name="Kondo S."/>
            <person name="Hamamoto M."/>
            <person name="Takahashi Y."/>
            <person name="Ogura Y."/>
            <person name="Hayashi T."/>
            <person name="Nishida H."/>
        </authorList>
    </citation>
    <scope>NUCLEOTIDE SEQUENCE [LARGE SCALE GENOMIC DNA]</scope>
    <source>
        <strain evidence="9 10">NRRL Y-17804</strain>
    </source>
</reference>
<gene>
    <name evidence="9" type="ORF">G7K_5081-t1</name>
</gene>
<feature type="domain" description="Poly A polymerase head" evidence="7">
    <location>
        <begin position="110"/>
        <end position="259"/>
    </location>
</feature>
<feature type="compositionally biased region" description="Low complexity" evidence="6">
    <location>
        <begin position="146"/>
        <end position="156"/>
    </location>
</feature>
<evidence type="ECO:0000256" key="4">
    <source>
        <dbReference type="ARBA" id="ARBA00022884"/>
    </source>
</evidence>
<dbReference type="Pfam" id="PF01743">
    <property type="entry name" value="PolyA_pol"/>
    <property type="match status" value="1"/>
</dbReference>
<dbReference type="GO" id="GO:0000166">
    <property type="term" value="F:nucleotide binding"/>
    <property type="evidence" value="ECO:0007669"/>
    <property type="project" value="UniProtKB-KW"/>
</dbReference>
<evidence type="ECO:0000256" key="1">
    <source>
        <dbReference type="ARBA" id="ARBA00007265"/>
    </source>
</evidence>
<evidence type="ECO:0008006" key="11">
    <source>
        <dbReference type="Google" id="ProtNLM"/>
    </source>
</evidence>
<evidence type="ECO:0000259" key="8">
    <source>
        <dbReference type="Pfam" id="PF12627"/>
    </source>
</evidence>
<dbReference type="GO" id="GO:0052929">
    <property type="term" value="F:ATP:3'-cytidine-cytidine-tRNA adenylyltransferase activity"/>
    <property type="evidence" value="ECO:0007669"/>
    <property type="project" value="TreeGrafter"/>
</dbReference>
<evidence type="ECO:0000313" key="9">
    <source>
        <dbReference type="EMBL" id="GAO50965.1"/>
    </source>
</evidence>
<dbReference type="Proteomes" id="UP000033140">
    <property type="component" value="Unassembled WGS sequence"/>
</dbReference>
<dbReference type="Pfam" id="PF12627">
    <property type="entry name" value="PolyA_pol_RNAbd"/>
    <property type="match status" value="1"/>
</dbReference>
<feature type="region of interest" description="Disordered" evidence="6">
    <location>
        <begin position="146"/>
        <end position="167"/>
    </location>
</feature>
<evidence type="ECO:0000256" key="5">
    <source>
        <dbReference type="RuleBase" id="RU003953"/>
    </source>
</evidence>
<keyword evidence="2 5" id="KW-0808">Transferase</keyword>
<accession>A0A0E9NNH0</accession>
<dbReference type="SUPFAM" id="SSF81301">
    <property type="entry name" value="Nucleotidyltransferase"/>
    <property type="match status" value="1"/>
</dbReference>
<evidence type="ECO:0000313" key="10">
    <source>
        <dbReference type="Proteomes" id="UP000033140"/>
    </source>
</evidence>
<name>A0A0E9NNH0_SAICN</name>
<protein>
    <recommendedName>
        <fullName evidence="11">Poly A polymerase head domain-containing protein</fullName>
    </recommendedName>
</protein>
<comment type="caution">
    <text evidence="9">The sequence shown here is derived from an EMBL/GenBank/DDBJ whole genome shotgun (WGS) entry which is preliminary data.</text>
</comment>
<dbReference type="InterPro" id="IPR043519">
    <property type="entry name" value="NT_sf"/>
</dbReference>
<dbReference type="GO" id="GO:0052927">
    <property type="term" value="F:CC tRNA cytidylyltransferase activity"/>
    <property type="evidence" value="ECO:0007669"/>
    <property type="project" value="TreeGrafter"/>
</dbReference>
<dbReference type="CDD" id="cd05398">
    <property type="entry name" value="NT_ClassII-CCAase"/>
    <property type="match status" value="1"/>
</dbReference>
<dbReference type="GO" id="GO:0005739">
    <property type="term" value="C:mitochondrion"/>
    <property type="evidence" value="ECO:0007669"/>
    <property type="project" value="UniProtKB-ARBA"/>
</dbReference>
<organism evidence="9 10">
    <name type="scientific">Saitoella complicata (strain BCRC 22490 / CBS 7301 / JCM 7358 / NBRC 10748 / NRRL Y-17804)</name>
    <dbReference type="NCBI Taxonomy" id="698492"/>
    <lineage>
        <taxon>Eukaryota</taxon>
        <taxon>Fungi</taxon>
        <taxon>Dikarya</taxon>
        <taxon>Ascomycota</taxon>
        <taxon>Taphrinomycotina</taxon>
        <taxon>Taphrinomycotina incertae sedis</taxon>
        <taxon>Saitoella</taxon>
    </lineage>
</organism>
<evidence type="ECO:0000256" key="2">
    <source>
        <dbReference type="ARBA" id="ARBA00022679"/>
    </source>
</evidence>
<dbReference type="FunFam" id="3.30.460.10:FF:000019">
    <property type="entry name" value="tRNA nucleotidyltransferase cca2"/>
    <property type="match status" value="1"/>
</dbReference>
<evidence type="ECO:0000256" key="6">
    <source>
        <dbReference type="SAM" id="MobiDB-lite"/>
    </source>
</evidence>
<proteinExistence type="inferred from homology"/>
<dbReference type="GO" id="GO:0001680">
    <property type="term" value="P:tRNA 3'-terminal CCA addition"/>
    <property type="evidence" value="ECO:0007669"/>
    <property type="project" value="UniProtKB-ARBA"/>
</dbReference>
<evidence type="ECO:0000256" key="3">
    <source>
        <dbReference type="ARBA" id="ARBA00022741"/>
    </source>
</evidence>
<keyword evidence="10" id="KW-1185">Reference proteome</keyword>
<dbReference type="GO" id="GO:0003723">
    <property type="term" value="F:RNA binding"/>
    <property type="evidence" value="ECO:0007669"/>
    <property type="project" value="UniProtKB-KW"/>
</dbReference>
<evidence type="ECO:0000259" key="7">
    <source>
        <dbReference type="Pfam" id="PF01743"/>
    </source>
</evidence>